<dbReference type="SUPFAM" id="SSF54197">
    <property type="entry name" value="HIT-like"/>
    <property type="match status" value="1"/>
</dbReference>
<dbReference type="InterPro" id="IPR001310">
    <property type="entry name" value="Histidine_triad_HIT"/>
</dbReference>
<reference evidence="5 6" key="1">
    <citation type="submission" date="2020-11" db="EMBL/GenBank/DDBJ databases">
        <title>Complete genome sequence for Salinimonas sp. strain G2-b.</title>
        <authorList>
            <person name="Park S.-J."/>
        </authorList>
    </citation>
    <scope>NUCLEOTIDE SEQUENCE [LARGE SCALE GENOMIC DNA]</scope>
    <source>
        <strain evidence="5 6">G2-b</strain>
    </source>
</reference>
<dbReference type="PRINTS" id="PR00332">
    <property type="entry name" value="HISTRIAD"/>
</dbReference>
<sequence>MSETIFTKILNREIPADIVHEDDLCLAFNDINPQAPVHFLVIPKKPIATINDISEADREVVGHLTMVAAKVAKEMGIDQEGYRTVMNCNEFGGQSVYHIHLHVLGGKLLGWPLTPTSQKTWNNITG</sequence>
<dbReference type="PANTHER" id="PTHR23089">
    <property type="entry name" value="HISTIDINE TRIAD HIT PROTEIN"/>
    <property type="match status" value="1"/>
</dbReference>
<organism evidence="5 6">
    <name type="scientific">Salinimonas marina</name>
    <dbReference type="NCBI Taxonomy" id="2785918"/>
    <lineage>
        <taxon>Bacteria</taxon>
        <taxon>Pseudomonadati</taxon>
        <taxon>Pseudomonadota</taxon>
        <taxon>Gammaproteobacteria</taxon>
        <taxon>Alteromonadales</taxon>
        <taxon>Alteromonadaceae</taxon>
        <taxon>Alteromonas/Salinimonas group</taxon>
        <taxon>Salinimonas</taxon>
    </lineage>
</organism>
<evidence type="ECO:0000313" key="5">
    <source>
        <dbReference type="EMBL" id="QPG05226.1"/>
    </source>
</evidence>
<evidence type="ECO:0000256" key="3">
    <source>
        <dbReference type="PROSITE-ProRule" id="PRU00464"/>
    </source>
</evidence>
<evidence type="ECO:0000256" key="1">
    <source>
        <dbReference type="PIRSR" id="PIRSR601310-1"/>
    </source>
</evidence>
<keyword evidence="6" id="KW-1185">Reference proteome</keyword>
<dbReference type="EMBL" id="CP064795">
    <property type="protein sequence ID" value="QPG05226.1"/>
    <property type="molecule type" value="Genomic_DNA"/>
</dbReference>
<dbReference type="Proteomes" id="UP000595095">
    <property type="component" value="Chromosome"/>
</dbReference>
<dbReference type="InterPro" id="IPR036265">
    <property type="entry name" value="HIT-like_sf"/>
</dbReference>
<dbReference type="InterPro" id="IPR019808">
    <property type="entry name" value="Histidine_triad_CS"/>
</dbReference>
<accession>A0A7S9HCF5</accession>
<name>A0A7S9HCF5_9ALTE</name>
<dbReference type="PROSITE" id="PS51084">
    <property type="entry name" value="HIT_2"/>
    <property type="match status" value="1"/>
</dbReference>
<dbReference type="RefSeq" id="WP_195810317.1">
    <property type="nucleotide sequence ID" value="NZ_CP064795.1"/>
</dbReference>
<feature type="active site" description="Tele-AMP-histidine intermediate" evidence="1">
    <location>
        <position position="100"/>
    </location>
</feature>
<dbReference type="Pfam" id="PF01230">
    <property type="entry name" value="HIT"/>
    <property type="match status" value="1"/>
</dbReference>
<dbReference type="GO" id="GO:0003824">
    <property type="term" value="F:catalytic activity"/>
    <property type="evidence" value="ECO:0007669"/>
    <property type="project" value="InterPro"/>
</dbReference>
<dbReference type="AlphaFoldDB" id="A0A7S9HCF5"/>
<evidence type="ECO:0000256" key="2">
    <source>
        <dbReference type="PIRSR" id="PIRSR601310-3"/>
    </source>
</evidence>
<feature type="short sequence motif" description="Histidine triad motif" evidence="2 3">
    <location>
        <begin position="98"/>
        <end position="102"/>
    </location>
</feature>
<dbReference type="CDD" id="cd01276">
    <property type="entry name" value="PKCI_related"/>
    <property type="match status" value="1"/>
</dbReference>
<evidence type="ECO:0000313" key="6">
    <source>
        <dbReference type="Proteomes" id="UP000595095"/>
    </source>
</evidence>
<proteinExistence type="predicted"/>
<gene>
    <name evidence="5" type="ORF">IT774_14055</name>
</gene>
<dbReference type="PROSITE" id="PS00892">
    <property type="entry name" value="HIT_1"/>
    <property type="match status" value="1"/>
</dbReference>
<dbReference type="InterPro" id="IPR011146">
    <property type="entry name" value="HIT-like"/>
</dbReference>
<protein>
    <submittedName>
        <fullName evidence="5">Histidine triad nucleotide-binding protein</fullName>
    </submittedName>
</protein>
<evidence type="ECO:0000259" key="4">
    <source>
        <dbReference type="PROSITE" id="PS51084"/>
    </source>
</evidence>
<feature type="domain" description="HIT" evidence="4">
    <location>
        <begin position="5"/>
        <end position="114"/>
    </location>
</feature>
<dbReference type="KEGG" id="smaa:IT774_14055"/>
<dbReference type="Gene3D" id="3.30.428.10">
    <property type="entry name" value="HIT-like"/>
    <property type="match status" value="1"/>
</dbReference>